<reference evidence="1 2" key="1">
    <citation type="submission" date="2021-08" db="EMBL/GenBank/DDBJ databases">
        <authorList>
            <person name="Peeters C."/>
        </authorList>
    </citation>
    <scope>NUCLEOTIDE SEQUENCE [LARGE SCALE GENOMIC DNA]</scope>
    <source>
        <strain evidence="1 2">LMG 23992</strain>
    </source>
</reference>
<dbReference type="Proteomes" id="UP000727654">
    <property type="component" value="Unassembled WGS sequence"/>
</dbReference>
<protein>
    <submittedName>
        <fullName evidence="1">Uncharacterized protein</fullName>
    </submittedName>
</protein>
<dbReference type="EMBL" id="CAJZAI010000007">
    <property type="protein sequence ID" value="CAG9176454.1"/>
    <property type="molecule type" value="Genomic_DNA"/>
</dbReference>
<proteinExistence type="predicted"/>
<evidence type="ECO:0000313" key="2">
    <source>
        <dbReference type="Proteomes" id="UP000727654"/>
    </source>
</evidence>
<keyword evidence="2" id="KW-1185">Reference proteome</keyword>
<name>A0ABN7YSI8_9BURK</name>
<organism evidence="1 2">
    <name type="scientific">Cupriavidus laharis</name>
    <dbReference type="NCBI Taxonomy" id="151654"/>
    <lineage>
        <taxon>Bacteria</taxon>
        <taxon>Pseudomonadati</taxon>
        <taxon>Pseudomonadota</taxon>
        <taxon>Betaproteobacteria</taxon>
        <taxon>Burkholderiales</taxon>
        <taxon>Burkholderiaceae</taxon>
        <taxon>Cupriavidus</taxon>
    </lineage>
</organism>
<evidence type="ECO:0000313" key="1">
    <source>
        <dbReference type="EMBL" id="CAG9176454.1"/>
    </source>
</evidence>
<accession>A0ABN7YSI8</accession>
<gene>
    <name evidence="1" type="ORF">LMG23992_03283</name>
</gene>
<sequence>MKNPPGMRRRRVGKTGVLQAGYGVSGHYGTLYVPG</sequence>
<comment type="caution">
    <text evidence="1">The sequence shown here is derived from an EMBL/GenBank/DDBJ whole genome shotgun (WGS) entry which is preliminary data.</text>
</comment>